<proteinExistence type="predicted"/>
<evidence type="ECO:0000313" key="2">
    <source>
        <dbReference type="EMBL" id="GMH50373.1"/>
    </source>
</evidence>
<dbReference type="AlphaFoldDB" id="A0A9W7DPB4"/>
<keyword evidence="3" id="KW-1185">Reference proteome</keyword>
<name>A0A9W7DPB4_9STRA</name>
<sequence>MPKDELAIERRLALWGLLDEVSSQIAKSLDASTRNPDRKVDHKKLTAPPVTVPPSSSGAQSSNQLFVAKIKEALDRDAVLYGKGYSTAVQLHMKKVQEHAKAGTKKKRSWGKKKGAEDGKGHEVILEQVMT</sequence>
<dbReference type="EMBL" id="BRXW01000394">
    <property type="protein sequence ID" value="GMH50373.1"/>
    <property type="molecule type" value="Genomic_DNA"/>
</dbReference>
<feature type="region of interest" description="Disordered" evidence="1">
    <location>
        <begin position="98"/>
        <end position="131"/>
    </location>
</feature>
<evidence type="ECO:0000256" key="1">
    <source>
        <dbReference type="SAM" id="MobiDB-lite"/>
    </source>
</evidence>
<feature type="region of interest" description="Disordered" evidence="1">
    <location>
        <begin position="28"/>
        <end position="60"/>
    </location>
</feature>
<protein>
    <submittedName>
        <fullName evidence="2">Uncharacterized protein</fullName>
    </submittedName>
</protein>
<comment type="caution">
    <text evidence="2">The sequence shown here is derived from an EMBL/GenBank/DDBJ whole genome shotgun (WGS) entry which is preliminary data.</text>
</comment>
<reference evidence="3" key="1">
    <citation type="journal article" date="2023" name="Commun. Biol.">
        <title>Genome analysis of Parmales, the sister group of diatoms, reveals the evolutionary specialization of diatoms from phago-mixotrophs to photoautotrophs.</title>
        <authorList>
            <person name="Ban H."/>
            <person name="Sato S."/>
            <person name="Yoshikawa S."/>
            <person name="Yamada K."/>
            <person name="Nakamura Y."/>
            <person name="Ichinomiya M."/>
            <person name="Sato N."/>
            <person name="Blanc-Mathieu R."/>
            <person name="Endo H."/>
            <person name="Kuwata A."/>
            <person name="Ogata H."/>
        </authorList>
    </citation>
    <scope>NUCLEOTIDE SEQUENCE [LARGE SCALE GENOMIC DNA]</scope>
    <source>
        <strain evidence="3">NIES 3700</strain>
    </source>
</reference>
<organism evidence="2 3">
    <name type="scientific">Triparma laevis f. longispina</name>
    <dbReference type="NCBI Taxonomy" id="1714387"/>
    <lineage>
        <taxon>Eukaryota</taxon>
        <taxon>Sar</taxon>
        <taxon>Stramenopiles</taxon>
        <taxon>Ochrophyta</taxon>
        <taxon>Bolidophyceae</taxon>
        <taxon>Parmales</taxon>
        <taxon>Triparmaceae</taxon>
        <taxon>Triparma</taxon>
    </lineage>
</organism>
<gene>
    <name evidence="2" type="ORF">TrLO_g13925</name>
</gene>
<feature type="compositionally biased region" description="Basic and acidic residues" evidence="1">
    <location>
        <begin position="114"/>
        <end position="125"/>
    </location>
</feature>
<dbReference type="Proteomes" id="UP001165122">
    <property type="component" value="Unassembled WGS sequence"/>
</dbReference>
<accession>A0A9W7DPB4</accession>
<feature type="compositionally biased region" description="Basic residues" evidence="1">
    <location>
        <begin position="102"/>
        <end position="113"/>
    </location>
</feature>
<feature type="non-terminal residue" evidence="2">
    <location>
        <position position="131"/>
    </location>
</feature>
<feature type="compositionally biased region" description="Basic and acidic residues" evidence="1">
    <location>
        <begin position="35"/>
        <end position="44"/>
    </location>
</feature>
<evidence type="ECO:0000313" key="3">
    <source>
        <dbReference type="Proteomes" id="UP001165122"/>
    </source>
</evidence>